<dbReference type="Proteomes" id="UP000000852">
    <property type="component" value="Chromosome"/>
</dbReference>
<dbReference type="HOGENOM" id="CLU_2736447_0_0_10"/>
<evidence type="ECO:0000313" key="1">
    <source>
        <dbReference type="EMBL" id="ACU03976.1"/>
    </source>
</evidence>
<proteinExistence type="predicted"/>
<gene>
    <name evidence="1" type="ordered locus">Phep_1767</name>
</gene>
<reference evidence="1 2" key="1">
    <citation type="journal article" date="2009" name="Stand. Genomic Sci.">
        <title>Complete genome sequence of Pedobacter heparinus type strain (HIM 762-3).</title>
        <authorList>
            <person name="Han C."/>
            <person name="Spring S."/>
            <person name="Lapidus A."/>
            <person name="Del Rio T.G."/>
            <person name="Tice H."/>
            <person name="Copeland A."/>
            <person name="Cheng J.F."/>
            <person name="Lucas S."/>
            <person name="Chen F."/>
            <person name="Nolan M."/>
            <person name="Bruce D."/>
            <person name="Goodwin L."/>
            <person name="Pitluck S."/>
            <person name="Ivanova N."/>
            <person name="Mavromatis K."/>
            <person name="Mikhailova N."/>
            <person name="Pati A."/>
            <person name="Chen A."/>
            <person name="Palaniappan K."/>
            <person name="Land M."/>
            <person name="Hauser L."/>
            <person name="Chang Y.J."/>
            <person name="Jeffries C.C."/>
            <person name="Saunders E."/>
            <person name="Chertkov O."/>
            <person name="Brettin T."/>
            <person name="Goker M."/>
            <person name="Rohde M."/>
            <person name="Bristow J."/>
            <person name="Eisen J.A."/>
            <person name="Markowitz V."/>
            <person name="Hugenholtz P."/>
            <person name="Kyrpides N.C."/>
            <person name="Klenk H.P."/>
            <person name="Detter J.C."/>
        </authorList>
    </citation>
    <scope>NUCLEOTIDE SEQUENCE [LARGE SCALE GENOMIC DNA]</scope>
    <source>
        <strain evidence="2">ATCC 13125 / DSM 2366 / CIP 104194 / JCM 7457 / NBRC 12017 / NCIMB 9290 / NRRL B-14731 / HIM 762-3</strain>
    </source>
</reference>
<name>C6XVB0_PEDHD</name>
<evidence type="ECO:0000313" key="2">
    <source>
        <dbReference type="Proteomes" id="UP000000852"/>
    </source>
</evidence>
<protein>
    <submittedName>
        <fullName evidence="1">Uncharacterized protein</fullName>
    </submittedName>
</protein>
<sequence length="71" mass="8263">MVIPKTTIVIIIISIPIMSKIKYTDSFSQTGYFNYQAQFQKVKDIKAEIEFLEIQETNEQIKDSDINEIMS</sequence>
<dbReference type="EMBL" id="CP001681">
    <property type="protein sequence ID" value="ACU03976.1"/>
    <property type="molecule type" value="Genomic_DNA"/>
</dbReference>
<organism evidence="1 2">
    <name type="scientific">Pedobacter heparinus (strain ATCC 13125 / DSM 2366 / CIP 104194 / JCM 7457 / NBRC 12017 / NCIMB 9290 / NRRL B-14731 / HIM 762-3)</name>
    <dbReference type="NCBI Taxonomy" id="485917"/>
    <lineage>
        <taxon>Bacteria</taxon>
        <taxon>Pseudomonadati</taxon>
        <taxon>Bacteroidota</taxon>
        <taxon>Sphingobacteriia</taxon>
        <taxon>Sphingobacteriales</taxon>
        <taxon>Sphingobacteriaceae</taxon>
        <taxon>Pedobacter</taxon>
    </lineage>
</organism>
<keyword evidence="2" id="KW-1185">Reference proteome</keyword>
<dbReference type="AlphaFoldDB" id="C6XVB0"/>
<accession>C6XVB0</accession>
<dbReference type="KEGG" id="phe:Phep_1767"/>